<dbReference type="InterPro" id="IPR036864">
    <property type="entry name" value="Zn2-C6_fun-type_DNA-bd_sf"/>
</dbReference>
<evidence type="ECO:0000256" key="2">
    <source>
        <dbReference type="ARBA" id="ARBA00022723"/>
    </source>
</evidence>
<comment type="subcellular location">
    <subcellularLocation>
        <location evidence="1">Nucleus</location>
    </subcellularLocation>
</comment>
<dbReference type="CDD" id="cd12148">
    <property type="entry name" value="fungal_TF_MHR"/>
    <property type="match status" value="1"/>
</dbReference>
<evidence type="ECO:0000256" key="6">
    <source>
        <dbReference type="ARBA" id="ARBA00023163"/>
    </source>
</evidence>
<evidence type="ECO:0000313" key="11">
    <source>
        <dbReference type="Proteomes" id="UP000788993"/>
    </source>
</evidence>
<dbReference type="SMART" id="SM00066">
    <property type="entry name" value="GAL4"/>
    <property type="match status" value="1"/>
</dbReference>
<evidence type="ECO:0000259" key="9">
    <source>
        <dbReference type="PROSITE" id="PS50048"/>
    </source>
</evidence>
<comment type="caution">
    <text evidence="10">The sequence shown here is derived from an EMBL/GenBank/DDBJ whole genome shotgun (WGS) entry which is preliminary data.</text>
</comment>
<feature type="domain" description="Zn(2)-C6 fungal-type" evidence="9">
    <location>
        <begin position="9"/>
        <end position="39"/>
    </location>
</feature>
<evidence type="ECO:0000256" key="7">
    <source>
        <dbReference type="ARBA" id="ARBA00023242"/>
    </source>
</evidence>
<protein>
    <recommendedName>
        <fullName evidence="9">Zn(2)-C6 fungal-type domain-containing protein</fullName>
    </recommendedName>
</protein>
<dbReference type="AlphaFoldDB" id="A0A9P8PHW1"/>
<keyword evidence="11" id="KW-1185">Reference proteome</keyword>
<keyword evidence="2" id="KW-0479">Metal-binding</keyword>
<dbReference type="Pfam" id="PF00172">
    <property type="entry name" value="Zn_clus"/>
    <property type="match status" value="1"/>
</dbReference>
<reference evidence="10" key="2">
    <citation type="submission" date="2021-01" db="EMBL/GenBank/DDBJ databases">
        <authorList>
            <person name="Schikora-Tamarit M.A."/>
        </authorList>
    </citation>
    <scope>NUCLEOTIDE SEQUENCE</scope>
    <source>
        <strain evidence="10">NCAIM Y.01608</strain>
    </source>
</reference>
<dbReference type="Proteomes" id="UP000788993">
    <property type="component" value="Unassembled WGS sequence"/>
</dbReference>
<dbReference type="GO" id="GO:0043565">
    <property type="term" value="F:sequence-specific DNA binding"/>
    <property type="evidence" value="ECO:0007669"/>
    <property type="project" value="TreeGrafter"/>
</dbReference>
<evidence type="ECO:0000313" key="10">
    <source>
        <dbReference type="EMBL" id="KAH3672628.1"/>
    </source>
</evidence>
<dbReference type="CDD" id="cd00067">
    <property type="entry name" value="GAL4"/>
    <property type="match status" value="1"/>
</dbReference>
<evidence type="ECO:0000256" key="8">
    <source>
        <dbReference type="SAM" id="Coils"/>
    </source>
</evidence>
<organism evidence="10 11">
    <name type="scientific">Ogataea polymorpha</name>
    <dbReference type="NCBI Taxonomy" id="460523"/>
    <lineage>
        <taxon>Eukaryota</taxon>
        <taxon>Fungi</taxon>
        <taxon>Dikarya</taxon>
        <taxon>Ascomycota</taxon>
        <taxon>Saccharomycotina</taxon>
        <taxon>Pichiomycetes</taxon>
        <taxon>Pichiales</taxon>
        <taxon>Pichiaceae</taxon>
        <taxon>Ogataea</taxon>
    </lineage>
</organism>
<dbReference type="Pfam" id="PF04082">
    <property type="entry name" value="Fungal_trans"/>
    <property type="match status" value="1"/>
</dbReference>
<keyword evidence="5" id="KW-0238">DNA-binding</keyword>
<evidence type="ECO:0000256" key="1">
    <source>
        <dbReference type="ARBA" id="ARBA00004123"/>
    </source>
</evidence>
<dbReference type="PANTHER" id="PTHR47782:SF1">
    <property type="entry name" value="PYRIMIDINE PATHWAY REGULATORY PROTEIN 1"/>
    <property type="match status" value="1"/>
</dbReference>
<dbReference type="InterPro" id="IPR001138">
    <property type="entry name" value="Zn2Cys6_DnaBD"/>
</dbReference>
<sequence length="638" mass="73217">MGPIRSKTACQKCRSLKHKCDFKYPRCSRCDRLGVECMVLDSSTRQLRPRSDYPDVFRPLPMEEQSIKKLEKRIDLLEERLSKYESMFETLGAVNRSSAASMSHLTVLSMIPFRNSSPTVDNELTKISIFGKIDSNQHLDRSEPLPSSKAECEQLISNYYQIAWIQHPIVEDETILYRLSSKHYESPGILSHWELFVLYISIAIGTAITGDMSDKSQSYYLSSIVQLKIFLAKIASPVPDNRDFSAQMQILQSLLLICCFGLLKPVSPGIWYVIANAMRLCIDMDLHEEHVVKNIGSNYYRRLFWCCYALDRQICCYVNKPFSLNDTDITTNFDEVSVDGGRLAISSLFFKIRKLQSMIQQFSSKKAVSNMNKSAMNWRHEMHVELNSWLVQALQFDTRTDSDVKQAFISSKNFLILTYFQQLQRLYKPDNMSPECLTFDEFMALFESSTKIIATYEVLNHTRSINYRYLSVYSIYQSGLTVLYCFINCVQLQLLADTVEKLEHTMAITKDLLQKLEIYCPPARSAIQTLETVYRDAVGQVTRKGNLERKDILDRGSHYGPFDPNSISLLSHNGAVPLIESKGVTQEPQNIPTFGLNATSNGSALRSIRNLKLFEDSTKESWESLFEEPFNLKDLMFD</sequence>
<dbReference type="Gene3D" id="4.10.240.10">
    <property type="entry name" value="Zn(2)-C6 fungal-type DNA-binding domain"/>
    <property type="match status" value="1"/>
</dbReference>
<dbReference type="InterPro" id="IPR007219">
    <property type="entry name" value="XnlR_reg_dom"/>
</dbReference>
<keyword evidence="4" id="KW-0805">Transcription regulation</keyword>
<name>A0A9P8PHW1_9ASCO</name>
<dbReference type="SUPFAM" id="SSF57701">
    <property type="entry name" value="Zn2/Cys6 DNA-binding domain"/>
    <property type="match status" value="1"/>
</dbReference>
<dbReference type="InterPro" id="IPR052202">
    <property type="entry name" value="Yeast_MetPath_Reg"/>
</dbReference>
<feature type="coiled-coil region" evidence="8">
    <location>
        <begin position="60"/>
        <end position="87"/>
    </location>
</feature>
<dbReference type="GO" id="GO:0006351">
    <property type="term" value="P:DNA-templated transcription"/>
    <property type="evidence" value="ECO:0007669"/>
    <property type="project" value="InterPro"/>
</dbReference>
<dbReference type="GO" id="GO:0000981">
    <property type="term" value="F:DNA-binding transcription factor activity, RNA polymerase II-specific"/>
    <property type="evidence" value="ECO:0007669"/>
    <property type="project" value="InterPro"/>
</dbReference>
<proteinExistence type="predicted"/>
<dbReference type="EMBL" id="JAEUBD010000753">
    <property type="protein sequence ID" value="KAH3672628.1"/>
    <property type="molecule type" value="Genomic_DNA"/>
</dbReference>
<keyword evidence="3" id="KW-0862">Zinc</keyword>
<reference evidence="10" key="1">
    <citation type="journal article" date="2021" name="Open Biol.">
        <title>Shared evolutionary footprints suggest mitochondrial oxidative damage underlies multiple complex I losses in fungi.</title>
        <authorList>
            <person name="Schikora-Tamarit M.A."/>
            <person name="Marcet-Houben M."/>
            <person name="Nosek J."/>
            <person name="Gabaldon T."/>
        </authorList>
    </citation>
    <scope>NUCLEOTIDE SEQUENCE</scope>
    <source>
        <strain evidence="10">NCAIM Y.01608</strain>
    </source>
</reference>
<keyword evidence="7" id="KW-0539">Nucleus</keyword>
<dbReference type="PANTHER" id="PTHR47782">
    <property type="entry name" value="ZN(II)2CYS6 TRANSCRIPTION FACTOR (EUROFUNG)-RELATED"/>
    <property type="match status" value="1"/>
</dbReference>
<evidence type="ECO:0000256" key="4">
    <source>
        <dbReference type="ARBA" id="ARBA00023015"/>
    </source>
</evidence>
<gene>
    <name evidence="10" type="ORF">OGATHE_002273</name>
</gene>
<dbReference type="PROSITE" id="PS00463">
    <property type="entry name" value="ZN2_CY6_FUNGAL_1"/>
    <property type="match status" value="1"/>
</dbReference>
<keyword evidence="8" id="KW-0175">Coiled coil</keyword>
<dbReference type="GO" id="GO:0008270">
    <property type="term" value="F:zinc ion binding"/>
    <property type="evidence" value="ECO:0007669"/>
    <property type="project" value="InterPro"/>
</dbReference>
<evidence type="ECO:0000256" key="5">
    <source>
        <dbReference type="ARBA" id="ARBA00023125"/>
    </source>
</evidence>
<evidence type="ECO:0000256" key="3">
    <source>
        <dbReference type="ARBA" id="ARBA00022833"/>
    </source>
</evidence>
<dbReference type="GO" id="GO:0005634">
    <property type="term" value="C:nucleus"/>
    <property type="evidence" value="ECO:0007669"/>
    <property type="project" value="UniProtKB-SubCell"/>
</dbReference>
<dbReference type="PROSITE" id="PS50048">
    <property type="entry name" value="ZN2_CY6_FUNGAL_2"/>
    <property type="match status" value="1"/>
</dbReference>
<dbReference type="SMART" id="SM00906">
    <property type="entry name" value="Fungal_trans"/>
    <property type="match status" value="1"/>
</dbReference>
<dbReference type="GO" id="GO:0045944">
    <property type="term" value="P:positive regulation of transcription by RNA polymerase II"/>
    <property type="evidence" value="ECO:0007669"/>
    <property type="project" value="TreeGrafter"/>
</dbReference>
<accession>A0A9P8PHW1</accession>
<keyword evidence="6" id="KW-0804">Transcription</keyword>